<name>A0A8J4Q227_9MYCE</name>
<evidence type="ECO:0000313" key="2">
    <source>
        <dbReference type="Proteomes" id="UP000695562"/>
    </source>
</evidence>
<gene>
    <name evidence="1" type="ORF">CYY_001964</name>
</gene>
<dbReference type="Proteomes" id="UP000695562">
    <property type="component" value="Unassembled WGS sequence"/>
</dbReference>
<comment type="caution">
    <text evidence="1">The sequence shown here is derived from an EMBL/GenBank/DDBJ whole genome shotgun (WGS) entry which is preliminary data.</text>
</comment>
<protein>
    <submittedName>
        <fullName evidence="1">Uncharacterized protein</fullName>
    </submittedName>
</protein>
<proteinExistence type="predicted"/>
<dbReference type="AlphaFoldDB" id="A0A8J4Q227"/>
<reference evidence="1" key="1">
    <citation type="submission" date="2020-01" db="EMBL/GenBank/DDBJ databases">
        <title>Development of genomics and gene disruption for Polysphondylium violaceum indicates a role for the polyketide synthase stlB in stalk morphogenesis.</title>
        <authorList>
            <person name="Narita B."/>
            <person name="Kawabe Y."/>
            <person name="Kin K."/>
            <person name="Saito T."/>
            <person name="Gibbs R."/>
            <person name="Kuspa A."/>
            <person name="Muzny D."/>
            <person name="Queller D."/>
            <person name="Richards S."/>
            <person name="Strassman J."/>
            <person name="Sucgang R."/>
            <person name="Worley K."/>
            <person name="Schaap P."/>
        </authorList>
    </citation>
    <scope>NUCLEOTIDE SEQUENCE</scope>
    <source>
        <strain evidence="1">QSvi11</strain>
    </source>
</reference>
<accession>A0A8J4Q227</accession>
<organism evidence="1 2">
    <name type="scientific">Polysphondylium violaceum</name>
    <dbReference type="NCBI Taxonomy" id="133409"/>
    <lineage>
        <taxon>Eukaryota</taxon>
        <taxon>Amoebozoa</taxon>
        <taxon>Evosea</taxon>
        <taxon>Eumycetozoa</taxon>
        <taxon>Dictyostelia</taxon>
        <taxon>Dictyosteliales</taxon>
        <taxon>Dictyosteliaceae</taxon>
        <taxon>Polysphondylium</taxon>
    </lineage>
</organism>
<sequence length="584" mass="68352">MVTNKYLLQRIFNYTFHCLESCELNQLHYTLIKLILISKSFRNEVMQCIYYPRIIITREPQLECAYNLIIKYTIPLKLSIQIQQQQKSQPPSLIEKFKDKAYSVFNLTERALWNELSPHVESFVSYNNREIKGNGNFLHLKSIEIVNRFHSILENPLLKIINSKFKRNSLIGSSSDYPSLYKLEITEHNTFIINTFTNEMIPNFIIDKITVLSIFLKVDSVQSFQFIHQLKNLRSFSYKNKLLDFQNLFENVNSHQSLDSLYLEFQETKANKGYHDVPFIPFSFLLKNTNLSNLSMKFKDIPIEIVDMITRSLKNLKSLIIIDTQSGDKQAPIETLLEPPKDTCKIDNSTLTHFTFVKSKYKIFNHWIAPSNLKSLCIDQLSPSIFKNHPKVEKLDFICPKGCMNIDNSLFLNNLALNQSIVHLNLDLTTTFYTKQPNYPQAIEFLGSIFNAIPSTNIRHFNFTVRECKNGAFQEYYQELIPVIKKNKTQLYTICLTTINPSVIYPSCQLLEAIIENIHSLQKFETNERIKINHHQYQRLKALIKKSNIKILNIPNVCMDEYINLDSFIIRNGLFYNYDSKFIE</sequence>
<evidence type="ECO:0000313" key="1">
    <source>
        <dbReference type="EMBL" id="KAF2076707.1"/>
    </source>
</evidence>
<dbReference type="EMBL" id="AJWJ01000051">
    <property type="protein sequence ID" value="KAF2076707.1"/>
    <property type="molecule type" value="Genomic_DNA"/>
</dbReference>
<keyword evidence="2" id="KW-1185">Reference proteome</keyword>